<dbReference type="InterPro" id="IPR043129">
    <property type="entry name" value="ATPase_NBD"/>
</dbReference>
<gene>
    <name evidence="2" type="primary">nagC_6</name>
    <name evidence="2" type="ORF">RS86_03601</name>
</gene>
<dbReference type="STRING" id="582680.RS86_03601"/>
<dbReference type="PANTHER" id="PTHR18964">
    <property type="entry name" value="ROK (REPRESSOR, ORF, KINASE) FAMILY"/>
    <property type="match status" value="1"/>
</dbReference>
<accession>A0A0F0LEB9</accession>
<comment type="caution">
    <text evidence="2">The sequence shown here is derived from an EMBL/GenBank/DDBJ whole genome shotgun (WGS) entry which is preliminary data.</text>
</comment>
<organism evidence="2 3">
    <name type="scientific">Microbacterium azadirachtae</name>
    <dbReference type="NCBI Taxonomy" id="582680"/>
    <lineage>
        <taxon>Bacteria</taxon>
        <taxon>Bacillati</taxon>
        <taxon>Actinomycetota</taxon>
        <taxon>Actinomycetes</taxon>
        <taxon>Micrococcales</taxon>
        <taxon>Microbacteriaceae</taxon>
        <taxon>Microbacterium</taxon>
    </lineage>
</organism>
<protein>
    <submittedName>
        <fullName evidence="2">N-acetylglucosamine repressor</fullName>
    </submittedName>
</protein>
<reference evidence="2 3" key="1">
    <citation type="submission" date="2015-02" db="EMBL/GenBank/DDBJ databases">
        <title>Draft genome sequences of ten Microbacterium spp. with emphasis on heavy metal contaminated environments.</title>
        <authorList>
            <person name="Corretto E."/>
        </authorList>
    </citation>
    <scope>NUCLEOTIDE SEQUENCE [LARGE SCALE GENOMIC DNA]</scope>
    <source>
        <strain evidence="2 3">ARN176</strain>
    </source>
</reference>
<dbReference type="SUPFAM" id="SSF53067">
    <property type="entry name" value="Actin-like ATPase domain"/>
    <property type="match status" value="1"/>
</dbReference>
<name>A0A0F0LEB9_9MICO</name>
<evidence type="ECO:0000313" key="3">
    <source>
        <dbReference type="Proteomes" id="UP000033740"/>
    </source>
</evidence>
<dbReference type="AlphaFoldDB" id="A0A0F0LEB9"/>
<comment type="similarity">
    <text evidence="1">Belongs to the ROK (NagC/XylR) family.</text>
</comment>
<dbReference type="PROSITE" id="PS01125">
    <property type="entry name" value="ROK"/>
    <property type="match status" value="1"/>
</dbReference>
<keyword evidence="3" id="KW-1185">Reference proteome</keyword>
<dbReference type="InterPro" id="IPR049874">
    <property type="entry name" value="ROK_cs"/>
</dbReference>
<dbReference type="PATRIC" id="fig|582680.6.peg.3687"/>
<dbReference type="Pfam" id="PF00480">
    <property type="entry name" value="ROK"/>
    <property type="match status" value="1"/>
</dbReference>
<dbReference type="Gene3D" id="1.10.10.10">
    <property type="entry name" value="Winged helix-like DNA-binding domain superfamily/Winged helix DNA-binding domain"/>
    <property type="match status" value="1"/>
</dbReference>
<dbReference type="Proteomes" id="UP000033740">
    <property type="component" value="Unassembled WGS sequence"/>
</dbReference>
<evidence type="ECO:0000313" key="2">
    <source>
        <dbReference type="EMBL" id="KJL31478.1"/>
    </source>
</evidence>
<dbReference type="PANTHER" id="PTHR18964:SF173">
    <property type="entry name" value="GLUCOKINASE"/>
    <property type="match status" value="1"/>
</dbReference>
<dbReference type="EMBL" id="JYIX01000039">
    <property type="protein sequence ID" value="KJL31478.1"/>
    <property type="molecule type" value="Genomic_DNA"/>
</dbReference>
<dbReference type="SUPFAM" id="SSF46785">
    <property type="entry name" value="Winged helix' DNA-binding domain"/>
    <property type="match status" value="1"/>
</dbReference>
<dbReference type="InterPro" id="IPR000600">
    <property type="entry name" value="ROK"/>
</dbReference>
<dbReference type="InterPro" id="IPR036390">
    <property type="entry name" value="WH_DNA-bd_sf"/>
</dbReference>
<evidence type="ECO:0000256" key="1">
    <source>
        <dbReference type="ARBA" id="ARBA00006479"/>
    </source>
</evidence>
<sequence length="419" mass="42988">MSLAGSAIVVWFTDPMSDPDRLNGGASPGAGDMLQLLLDGQARTKADLAHLTGLARSTVSARVDALLASGLVVPAGEGLSTGGRPPSRVAFNPRVGLVLAADLGASHATVAVSDLGGRILDSTTRPLRIADGPAAVLDGVLTDGRALLEAEGLRGIPLVGIGIGVPGPVEHSTGRPYNPPIMPGWDRFDVPGYVQRTFDVPVLVDNDVNVLALGEQATSFPDVEDLVFVKVATGIGAGIIAGGRLQRGAQGSAGDMGHVKVPYSPESSHAPGEDRDLEELASGTAIATALRAQGLDAVTSSDVVELVRNGNPAAIEATRQAGRDVGEVLAMFVNLLNPSVIVLGGSIARAGEHLLAGVREVVYRRSIPLATQHLAIVQTHTGEKAAVLGAAIMVARHILSSANVDAYVAHTTTRTEIPA</sequence>
<proteinExistence type="inferred from homology"/>
<dbReference type="Gene3D" id="3.30.420.40">
    <property type="match status" value="2"/>
</dbReference>
<dbReference type="InterPro" id="IPR036388">
    <property type="entry name" value="WH-like_DNA-bd_sf"/>
</dbReference>